<feature type="domain" description="Uroporphyrinogen decarboxylase (URO-D)" evidence="1">
    <location>
        <begin position="8"/>
        <end position="94"/>
    </location>
</feature>
<dbReference type="EMBL" id="CAJNNV010028070">
    <property type="protein sequence ID" value="CAE8622852.1"/>
    <property type="molecule type" value="Genomic_DNA"/>
</dbReference>
<dbReference type="Proteomes" id="UP000654075">
    <property type="component" value="Unassembled WGS sequence"/>
</dbReference>
<dbReference type="Pfam" id="PF01208">
    <property type="entry name" value="URO-D"/>
    <property type="match status" value="1"/>
</dbReference>
<feature type="non-terminal residue" evidence="2">
    <location>
        <position position="1"/>
    </location>
</feature>
<dbReference type="AlphaFoldDB" id="A0A813G817"/>
<protein>
    <recommendedName>
        <fullName evidence="1">Uroporphyrinogen decarboxylase (URO-D) domain-containing protein</fullName>
    </recommendedName>
</protein>
<dbReference type="InterPro" id="IPR000257">
    <property type="entry name" value="Uroporphyrinogen_deCOase"/>
</dbReference>
<name>A0A813G817_POLGL</name>
<keyword evidence="3" id="KW-1185">Reference proteome</keyword>
<dbReference type="PANTHER" id="PTHR21091">
    <property type="entry name" value="METHYLTETRAHYDROFOLATE:HOMOCYSTEINE METHYLTRANSFERASE RELATED"/>
    <property type="match status" value="1"/>
</dbReference>
<evidence type="ECO:0000313" key="3">
    <source>
        <dbReference type="Proteomes" id="UP000654075"/>
    </source>
</evidence>
<dbReference type="GO" id="GO:0004853">
    <property type="term" value="F:uroporphyrinogen decarboxylase activity"/>
    <property type="evidence" value="ECO:0007669"/>
    <property type="project" value="InterPro"/>
</dbReference>
<dbReference type="PANTHER" id="PTHR21091:SF174">
    <property type="entry name" value="UROPORPHYRINOGEN DECARBOXYLASE"/>
    <property type="match status" value="1"/>
</dbReference>
<comment type="caution">
    <text evidence="2">The sequence shown here is derived from an EMBL/GenBank/DDBJ whole genome shotgun (WGS) entry which is preliminary data.</text>
</comment>
<reference evidence="2" key="1">
    <citation type="submission" date="2021-02" db="EMBL/GenBank/DDBJ databases">
        <authorList>
            <person name="Dougan E. K."/>
            <person name="Rhodes N."/>
            <person name="Thang M."/>
            <person name="Chan C."/>
        </authorList>
    </citation>
    <scope>NUCLEOTIDE SEQUENCE</scope>
</reference>
<organism evidence="2 3">
    <name type="scientific">Polarella glacialis</name>
    <name type="common">Dinoflagellate</name>
    <dbReference type="NCBI Taxonomy" id="89957"/>
    <lineage>
        <taxon>Eukaryota</taxon>
        <taxon>Sar</taxon>
        <taxon>Alveolata</taxon>
        <taxon>Dinophyceae</taxon>
        <taxon>Suessiales</taxon>
        <taxon>Suessiaceae</taxon>
        <taxon>Polarella</taxon>
    </lineage>
</organism>
<dbReference type="SUPFAM" id="SSF51726">
    <property type="entry name" value="UROD/MetE-like"/>
    <property type="match status" value="1"/>
</dbReference>
<sequence>VEALKGCVDVLGVDGQCRLSEAARIIEGSGMILQGNVDSYVLKYGTEAEVREAVRNNIDEAGGPGRHIMNLGHGVLQGTPEENVGYFVEEAQSYRGK</sequence>
<dbReference type="OrthoDB" id="339900at2759"/>
<evidence type="ECO:0000313" key="2">
    <source>
        <dbReference type="EMBL" id="CAE8622852.1"/>
    </source>
</evidence>
<dbReference type="InterPro" id="IPR038071">
    <property type="entry name" value="UROD/MetE-like_sf"/>
</dbReference>
<dbReference type="GO" id="GO:0006779">
    <property type="term" value="P:porphyrin-containing compound biosynthetic process"/>
    <property type="evidence" value="ECO:0007669"/>
    <property type="project" value="InterPro"/>
</dbReference>
<gene>
    <name evidence="2" type="ORF">PGLA1383_LOCUS40218</name>
</gene>
<proteinExistence type="predicted"/>
<evidence type="ECO:0000259" key="1">
    <source>
        <dbReference type="Pfam" id="PF01208"/>
    </source>
</evidence>
<dbReference type="Gene3D" id="3.20.20.210">
    <property type="match status" value="1"/>
</dbReference>
<accession>A0A813G817</accession>